<evidence type="ECO:0000313" key="1">
    <source>
        <dbReference type="EMBL" id="AKF12815.1"/>
    </source>
</evidence>
<accession>A0A0F6WBQ5</accession>
<dbReference type="EMBL" id="KR052480">
    <property type="protein sequence ID" value="AKF12815.1"/>
    <property type="molecule type" value="Genomic_DNA"/>
</dbReference>
<gene>
    <name evidence="1" type="ORF">PHIM7_270</name>
</gene>
<name>A0A0F6WBQ5_9CAUD</name>
<sequence length="71" mass="8208">MGVKSTVTLTRSQAEERFVAYWRRHTEQTIAEIAAGLNDYDLENALEYMNDQLSYNGQGFDNYSIVPDDER</sequence>
<keyword evidence="2" id="KW-1185">Reference proteome</keyword>
<reference evidence="1 2" key="1">
    <citation type="submission" date="2015-04" db="EMBL/GenBank/DDBJ databases">
        <authorList>
            <person name="Schouten J.T."/>
            <person name="Crockett J.T."/>
            <person name="Hodson T.S."/>
            <person name="Hyde J.R."/>
            <person name="Smith T.A."/>
            <person name="Merrill B.D."/>
            <person name="Crook M.B."/>
            <person name="Griffitts J.S."/>
            <person name="Burnett S.H."/>
            <person name="Grose J.H."/>
            <person name="Breakwell D.P."/>
        </authorList>
    </citation>
    <scope>NUCLEOTIDE SEQUENCE [LARGE SCALE GENOMIC DNA]</scope>
</reference>
<protein>
    <submittedName>
        <fullName evidence="1">Uncharacterized protein</fullName>
    </submittedName>
</protein>
<evidence type="ECO:0000313" key="2">
    <source>
        <dbReference type="Proteomes" id="UP000221947"/>
    </source>
</evidence>
<proteinExistence type="predicted"/>
<organism evidence="1 2">
    <name type="scientific">Sinorhizobium phage phiM7</name>
    <dbReference type="NCBI Taxonomy" id="1647403"/>
    <lineage>
        <taxon>Viruses</taxon>
        <taxon>Duplodnaviria</taxon>
        <taxon>Heunggongvirae</taxon>
        <taxon>Uroviricota</taxon>
        <taxon>Caudoviricetes</taxon>
        <taxon>Emdodecavirus</taxon>
        <taxon>Emdodecavirus M7</taxon>
    </lineage>
</organism>
<dbReference type="Proteomes" id="UP000221947">
    <property type="component" value="Segment"/>
</dbReference>